<dbReference type="InterPro" id="IPR050180">
    <property type="entry name" value="RNR_Ribonuclease"/>
</dbReference>
<sequence length="900" mass="103212">MYNYNVYIFGNTPEPMGNNEPPSRRVIPGPAGVISHRNSTNDIDNKITIIISTISNSSTCNMLTNMFNTHNTNNTHSINTSRYTNITINCSTKFLIYTRHNLNISSIQEMQLPRRDIFTEHISKEDADQGIRSGTMFEAIIRINQKNYQECFLDHPGGTKYTDVLCQKTDRNRALHGDLVVVKKKPREEWVVNGEEFIRWVHNLPIRLNDQEFKMLVKDKPTAKTQSEYLQIDCDEIPDECLIMTGEVVRISEKRHKRIAGGKLLKRLNSHSVLFAALDSRIPRIIIPNMDVNPEFFTRPQDFERYLYTARIMDWRANSVYADGRLVRVLGVCGEIEPETERILGENDIENIEFNSVCLSSLPCEEEEEWTIPESEFEYRRDFRNEIVFTIDPKTARDLDDALSIRHIEDCDGNGTPGLEIGVHIADVTFFLKENTELDRWAERRGNSTYLVQKVIPMLPRILCEQLCSLNPGVDRLSFSVVFKFTYEAELKDVWFGRTIIRSRVKLAYEHAQDFIENPDQDFSPEQFPPISDGVTVSEIKEKVLDLQKIAKILRSKRESGGALRIEQPKLKFAMDLETKQPIGVSVYEIKEANKLIEEYMLLANMEVAKKIEREFPEHAFLRNHPPPKEKKLQQVIEQCARIGFPLDGNSSKSLSTSLKKYSSDTAIHTCIRQVISSLTIKPMQTALYFCAASAKSPSSYRHYALNVDRYTHFTSPIRRYPDVIVHRQLAAALGYCEPSQKSPEELQKIATRCNDTKAASKKASEDSADMYFGVFIHRTGALVTRAVVIGVLDKAFDVLIVHYGIVKRVYADQITAYVIAFDEESSVLTLEWPGDSRAELANQCAFRQQIRMCMVLDVEMYPLKEIEVGVRIHRPTLAQRRMGEKSLRAMLDDNINFLE</sequence>
<evidence type="ECO:0000256" key="3">
    <source>
        <dbReference type="ARBA" id="ARBA00022842"/>
    </source>
</evidence>
<dbReference type="GO" id="GO:0000932">
    <property type="term" value="C:P-body"/>
    <property type="evidence" value="ECO:0007669"/>
    <property type="project" value="UniProtKB-SubCell"/>
</dbReference>
<dbReference type="SUPFAM" id="SSF50249">
    <property type="entry name" value="Nucleic acid-binding proteins"/>
    <property type="match status" value="3"/>
</dbReference>
<dbReference type="Gene3D" id="2.40.50.140">
    <property type="entry name" value="Nucleic acid-binding proteins"/>
    <property type="match status" value="1"/>
</dbReference>
<comment type="function">
    <text evidence="5">3'-5'-exoribonuclease that specifically recognizes RNAs polyuridylated at their 3' end and mediates their degradation. Component of an exosome-independent RNA degradation pathway that mediates degradation of cytoplasmic mRNAs that have been deadenylated and subsequently uridylated at their 3'.</text>
</comment>
<dbReference type="InterPro" id="IPR001900">
    <property type="entry name" value="RNase_II/R"/>
</dbReference>
<dbReference type="InterPro" id="IPR012340">
    <property type="entry name" value="NA-bd_OB-fold"/>
</dbReference>
<dbReference type="OrthoDB" id="372421at2759"/>
<evidence type="ECO:0000313" key="7">
    <source>
        <dbReference type="EMBL" id="CAB3402737.1"/>
    </source>
</evidence>
<dbReference type="HAMAP" id="MF_03045">
    <property type="entry name" value="DIS3L2"/>
    <property type="match status" value="1"/>
</dbReference>
<protein>
    <recommendedName>
        <fullName evidence="5">DIS3-like exonuclease 2</fullName>
        <ecNumber evidence="5">3.1.13.-</ecNumber>
    </recommendedName>
</protein>
<evidence type="ECO:0000313" key="8">
    <source>
        <dbReference type="Proteomes" id="UP000494206"/>
    </source>
</evidence>
<evidence type="ECO:0000256" key="1">
    <source>
        <dbReference type="ARBA" id="ARBA00022490"/>
    </source>
</evidence>
<feature type="binding site" evidence="5">
    <location>
        <position position="401"/>
    </location>
    <ligand>
        <name>Mg(2+)</name>
        <dbReference type="ChEBI" id="CHEBI:18420"/>
    </ligand>
</feature>
<dbReference type="GO" id="GO:1990074">
    <property type="term" value="P:polyuridylation-dependent mRNA catabolic process"/>
    <property type="evidence" value="ECO:0007669"/>
    <property type="project" value="UniProtKB-UniRule"/>
</dbReference>
<dbReference type="InterPro" id="IPR041505">
    <property type="entry name" value="Dis3_CSD2"/>
</dbReference>
<proteinExistence type="inferred from homology"/>
<keyword evidence="5" id="KW-0269">Exonuclease</keyword>
<keyword evidence="2 5" id="KW-0479">Metal-binding</keyword>
<dbReference type="EC" id="3.1.13.-" evidence="5"/>
<keyword evidence="8" id="KW-1185">Reference proteome</keyword>
<feature type="site" description="Important for catalytic activity" evidence="5">
    <location>
        <position position="400"/>
    </location>
</feature>
<dbReference type="Gene3D" id="2.40.50.700">
    <property type="match status" value="1"/>
</dbReference>
<dbReference type="GO" id="GO:0003723">
    <property type="term" value="F:RNA binding"/>
    <property type="evidence" value="ECO:0007669"/>
    <property type="project" value="UniProtKB-KW"/>
</dbReference>
<dbReference type="Pfam" id="PF17849">
    <property type="entry name" value="OB_Dis3"/>
    <property type="match status" value="1"/>
</dbReference>
<dbReference type="GO" id="GO:0010587">
    <property type="term" value="P:miRNA catabolic process"/>
    <property type="evidence" value="ECO:0007669"/>
    <property type="project" value="TreeGrafter"/>
</dbReference>
<evidence type="ECO:0000256" key="5">
    <source>
        <dbReference type="HAMAP-Rule" id="MF_03045"/>
    </source>
</evidence>
<organism evidence="7 8">
    <name type="scientific">Caenorhabditis bovis</name>
    <dbReference type="NCBI Taxonomy" id="2654633"/>
    <lineage>
        <taxon>Eukaryota</taxon>
        <taxon>Metazoa</taxon>
        <taxon>Ecdysozoa</taxon>
        <taxon>Nematoda</taxon>
        <taxon>Chromadorea</taxon>
        <taxon>Rhabditida</taxon>
        <taxon>Rhabditina</taxon>
        <taxon>Rhabditomorpha</taxon>
        <taxon>Rhabditoidea</taxon>
        <taxon>Rhabditidae</taxon>
        <taxon>Peloderinae</taxon>
        <taxon>Caenorhabditis</taxon>
    </lineage>
</organism>
<comment type="caution">
    <text evidence="7">The sequence shown here is derived from an EMBL/GenBank/DDBJ whole genome shotgun (WGS) entry which is preliminary data.</text>
</comment>
<keyword evidence="1 5" id="KW-0963">Cytoplasm</keyword>
<dbReference type="SMART" id="SM00955">
    <property type="entry name" value="RNB"/>
    <property type="match status" value="1"/>
</dbReference>
<keyword evidence="5" id="KW-0540">Nuclease</keyword>
<dbReference type="Pfam" id="PF00773">
    <property type="entry name" value="RNB"/>
    <property type="match status" value="1"/>
</dbReference>
<feature type="domain" description="RNB" evidence="6">
    <location>
        <begin position="380"/>
        <end position="736"/>
    </location>
</feature>
<gene>
    <name evidence="7" type="ORF">CBOVIS_LOCUS5315</name>
</gene>
<dbReference type="PROSITE" id="PS01175">
    <property type="entry name" value="RIBONUCLEASE_II"/>
    <property type="match status" value="1"/>
</dbReference>
<reference evidence="7 8" key="1">
    <citation type="submission" date="2020-04" db="EMBL/GenBank/DDBJ databases">
        <authorList>
            <person name="Laetsch R D."/>
            <person name="Stevens L."/>
            <person name="Kumar S."/>
            <person name="Blaxter L. M."/>
        </authorList>
    </citation>
    <scope>NUCLEOTIDE SEQUENCE [LARGE SCALE GENOMIC DNA]</scope>
</reference>
<dbReference type="PANTHER" id="PTHR23355:SF9">
    <property type="entry name" value="DIS3-LIKE EXONUCLEASE 2"/>
    <property type="match status" value="1"/>
</dbReference>
<dbReference type="InterPro" id="IPR028591">
    <property type="entry name" value="DIS3L2"/>
</dbReference>
<dbReference type="EMBL" id="CADEPM010000003">
    <property type="protein sequence ID" value="CAB3402737.1"/>
    <property type="molecule type" value="Genomic_DNA"/>
</dbReference>
<dbReference type="Gene3D" id="2.40.50.690">
    <property type="match status" value="1"/>
</dbReference>
<accession>A0A8S1ET17</accession>
<dbReference type="GO" id="GO:0046872">
    <property type="term" value="F:metal ion binding"/>
    <property type="evidence" value="ECO:0007669"/>
    <property type="project" value="UniProtKB-KW"/>
</dbReference>
<keyword evidence="4 5" id="KW-0694">RNA-binding</keyword>
<feature type="binding site" evidence="5">
    <location>
        <position position="392"/>
    </location>
    <ligand>
        <name>Mg(2+)</name>
        <dbReference type="ChEBI" id="CHEBI:18420"/>
    </ligand>
</feature>
<dbReference type="GO" id="GO:0000175">
    <property type="term" value="F:3'-5'-RNA exonuclease activity"/>
    <property type="evidence" value="ECO:0007669"/>
    <property type="project" value="UniProtKB-UniRule"/>
</dbReference>
<dbReference type="GO" id="GO:0000956">
    <property type="term" value="P:nuclear-transcribed mRNA catabolic process"/>
    <property type="evidence" value="ECO:0007669"/>
    <property type="project" value="UniProtKB-UniRule"/>
</dbReference>
<name>A0A8S1ET17_9PELO</name>
<evidence type="ECO:0000256" key="2">
    <source>
        <dbReference type="ARBA" id="ARBA00022723"/>
    </source>
</evidence>
<dbReference type="Pfam" id="PF17877">
    <property type="entry name" value="Dis3l2_C_term"/>
    <property type="match status" value="1"/>
</dbReference>
<evidence type="ECO:0000259" key="6">
    <source>
        <dbReference type="SMART" id="SM00955"/>
    </source>
</evidence>
<dbReference type="Proteomes" id="UP000494206">
    <property type="component" value="Unassembled WGS sequence"/>
</dbReference>
<comment type="similarity">
    <text evidence="5">Belongs to the RNR ribonuclease family. DIS3L2 subfamily.</text>
</comment>
<comment type="subcellular location">
    <subcellularLocation>
        <location evidence="5">Cytoplasm</location>
    </subcellularLocation>
    <subcellularLocation>
        <location evidence="5">Cytoplasm</location>
        <location evidence="5">P-body</location>
    </subcellularLocation>
</comment>
<dbReference type="AlphaFoldDB" id="A0A8S1ET17"/>
<comment type="cofactor">
    <cofactor evidence="5">
        <name>Mg(2+)</name>
        <dbReference type="ChEBI" id="CHEBI:18420"/>
    </cofactor>
    <cofactor evidence="5">
        <name>Mn(2+)</name>
        <dbReference type="ChEBI" id="CHEBI:29035"/>
    </cofactor>
</comment>
<dbReference type="PANTHER" id="PTHR23355">
    <property type="entry name" value="RIBONUCLEASE"/>
    <property type="match status" value="1"/>
</dbReference>
<keyword evidence="3 5" id="KW-0460">Magnesium</keyword>
<dbReference type="InterPro" id="IPR022966">
    <property type="entry name" value="RNase_II/R_CS"/>
</dbReference>
<dbReference type="InterPro" id="IPR041093">
    <property type="entry name" value="Dis3l2-like_C"/>
</dbReference>
<keyword evidence="5" id="KW-0464">Manganese</keyword>
<evidence type="ECO:0000256" key="4">
    <source>
        <dbReference type="ARBA" id="ARBA00022884"/>
    </source>
</evidence>
<keyword evidence="5" id="KW-0378">Hydrolase</keyword>